<dbReference type="Proteomes" id="UP001583177">
    <property type="component" value="Unassembled WGS sequence"/>
</dbReference>
<reference evidence="3 4" key="1">
    <citation type="journal article" date="2024" name="IMA Fungus">
        <title>IMA Genome - F19 : A genome assembly and annotation guide to empower mycologists, including annotated draft genome sequences of Ceratocystis pirilliformis, Diaporthe australafricana, Fusarium ophioides, Paecilomyces lecythidis, and Sporothrix stenoceras.</title>
        <authorList>
            <person name="Aylward J."/>
            <person name="Wilson A.M."/>
            <person name="Visagie C.M."/>
            <person name="Spraker J."/>
            <person name="Barnes I."/>
            <person name="Buitendag C."/>
            <person name="Ceriani C."/>
            <person name="Del Mar Angel L."/>
            <person name="du Plessis D."/>
            <person name="Fuchs T."/>
            <person name="Gasser K."/>
            <person name="Kramer D."/>
            <person name="Li W."/>
            <person name="Munsamy K."/>
            <person name="Piso A."/>
            <person name="Price J.L."/>
            <person name="Sonnekus B."/>
            <person name="Thomas C."/>
            <person name="van der Nest A."/>
            <person name="van Dijk A."/>
            <person name="van Heerden A."/>
            <person name="van Vuuren N."/>
            <person name="Yilmaz N."/>
            <person name="Duong T.A."/>
            <person name="van der Merwe N.A."/>
            <person name="Wingfield M.J."/>
            <person name="Wingfield B.D."/>
        </authorList>
    </citation>
    <scope>NUCLEOTIDE SEQUENCE [LARGE SCALE GENOMIC DNA]</scope>
    <source>
        <strain evidence="3 4">CMW 18300</strain>
    </source>
</reference>
<name>A0ABR3WD19_9PEZI</name>
<gene>
    <name evidence="3" type="ORF">Daus18300_009870</name>
</gene>
<proteinExistence type="predicted"/>
<feature type="compositionally biased region" description="Polar residues" evidence="1">
    <location>
        <begin position="60"/>
        <end position="71"/>
    </location>
</feature>
<feature type="region of interest" description="Disordered" evidence="1">
    <location>
        <begin position="20"/>
        <end position="71"/>
    </location>
</feature>
<feature type="domain" description="NWD NACHT-NTPase N-terminal" evidence="2">
    <location>
        <begin position="112"/>
        <end position="227"/>
    </location>
</feature>
<dbReference type="EMBL" id="JAWRVE010000104">
    <property type="protein sequence ID" value="KAL1858736.1"/>
    <property type="molecule type" value="Genomic_DNA"/>
</dbReference>
<evidence type="ECO:0000313" key="3">
    <source>
        <dbReference type="EMBL" id="KAL1858736.1"/>
    </source>
</evidence>
<evidence type="ECO:0000259" key="2">
    <source>
        <dbReference type="Pfam" id="PF17100"/>
    </source>
</evidence>
<dbReference type="InterPro" id="IPR031359">
    <property type="entry name" value="NACHT_N"/>
</dbReference>
<accession>A0ABR3WD19</accession>
<protein>
    <recommendedName>
        <fullName evidence="2">NWD NACHT-NTPase N-terminal domain-containing protein</fullName>
    </recommendedName>
</protein>
<evidence type="ECO:0000256" key="1">
    <source>
        <dbReference type="SAM" id="MobiDB-lite"/>
    </source>
</evidence>
<organism evidence="3 4">
    <name type="scientific">Diaporthe australafricana</name>
    <dbReference type="NCBI Taxonomy" id="127596"/>
    <lineage>
        <taxon>Eukaryota</taxon>
        <taxon>Fungi</taxon>
        <taxon>Dikarya</taxon>
        <taxon>Ascomycota</taxon>
        <taxon>Pezizomycotina</taxon>
        <taxon>Sordariomycetes</taxon>
        <taxon>Sordariomycetidae</taxon>
        <taxon>Diaporthales</taxon>
        <taxon>Diaporthaceae</taxon>
        <taxon>Diaporthe</taxon>
    </lineage>
</organism>
<comment type="caution">
    <text evidence="3">The sequence shown here is derived from an EMBL/GenBank/DDBJ whole genome shotgun (WGS) entry which is preliminary data.</text>
</comment>
<keyword evidence="4" id="KW-1185">Reference proteome</keyword>
<dbReference type="Pfam" id="PF17100">
    <property type="entry name" value="NACHT_N"/>
    <property type="match status" value="1"/>
</dbReference>
<sequence>MSRVRDTLRKLKAKAFLALRPSGGKALSGDPEPAVAEGSGAAGGEVDHDSAVQEPVATSPDAQTRATEDSVAQNLAAQDPVPTGPAAQVPIRTAQSAPESVVPQPWDVSIRRLWDIAYEDLRHDNPELIDKYEALIRNDMSAAFSTILPVGPLKREQMQSVLQRKIDDVKRGAWKLKFGSWTEIELKNTVQPVLGVIKLANNYITDALSGSSQASIAWAGISLFLPVGATKCLFLSLQNTNTDAIQLLLNPAQQASSLAGALEYVSNLILQWRMREDLFIRSCESGTGAAGPQGLSPKIYKVQFCNPI</sequence>
<evidence type="ECO:0000313" key="4">
    <source>
        <dbReference type="Proteomes" id="UP001583177"/>
    </source>
</evidence>